<evidence type="ECO:0000313" key="2">
    <source>
        <dbReference type="Proteomes" id="UP001271789"/>
    </source>
</evidence>
<proteinExistence type="predicted"/>
<name>A0AAE4MI16_9EURY</name>
<dbReference type="AlphaFoldDB" id="A0AAE4MI16"/>
<dbReference type="RefSeq" id="WP_338099377.1">
    <property type="nucleotide sequence ID" value="NZ_JAWDKD010000015.1"/>
</dbReference>
<organism evidence="1 2">
    <name type="scientific">Methanolapillus africanus</name>
    <dbReference type="NCBI Taxonomy" id="3028297"/>
    <lineage>
        <taxon>Archaea</taxon>
        <taxon>Methanobacteriati</taxon>
        <taxon>Methanobacteriota</taxon>
        <taxon>Stenosarchaea group</taxon>
        <taxon>Methanomicrobia</taxon>
        <taxon>Methanosarcinales</taxon>
        <taxon>Methanosarcinaceae</taxon>
        <taxon>Methanolapillus</taxon>
    </lineage>
</organism>
<evidence type="ECO:0008006" key="3">
    <source>
        <dbReference type="Google" id="ProtNLM"/>
    </source>
</evidence>
<keyword evidence="2" id="KW-1185">Reference proteome</keyword>
<dbReference type="PROSITE" id="PS51257">
    <property type="entry name" value="PROKAR_LIPOPROTEIN"/>
    <property type="match status" value="1"/>
</dbReference>
<protein>
    <recommendedName>
        <fullName evidence="3">Lipoprotein</fullName>
    </recommendedName>
</protein>
<gene>
    <name evidence="1" type="ORF">MsAg5_08380</name>
</gene>
<dbReference type="EMBL" id="JAWDKD010000015">
    <property type="protein sequence ID" value="MDV0446970.1"/>
    <property type="molecule type" value="Genomic_DNA"/>
</dbReference>
<evidence type="ECO:0000313" key="1">
    <source>
        <dbReference type="EMBL" id="MDV0446970.1"/>
    </source>
</evidence>
<dbReference type="Proteomes" id="UP001271789">
    <property type="component" value="Unassembled WGS sequence"/>
</dbReference>
<accession>A0AAE4MI16</accession>
<reference evidence="1" key="1">
    <citation type="submission" date="2023-06" db="EMBL/GenBank/DDBJ databases">
        <title>Genome sequence of Methanosarcinaceae archaeon Ag5.</title>
        <authorList>
            <person name="Protasov E."/>
            <person name="Platt K."/>
            <person name="Poehlein A."/>
            <person name="Daniel R."/>
            <person name="Brune A."/>
        </authorList>
    </citation>
    <scope>NUCLEOTIDE SEQUENCE</scope>
    <source>
        <strain evidence="1">Ag5</strain>
    </source>
</reference>
<sequence>MKLKIAFIGFILLISIFAAGCLGGNSNVYDSDKPVKLDETGIKTVKFVSGKPYNVPRGNHIIQCYGPPVNDSYPAFEPKLVAGWSDVIVYATVKEIQPSAWTTPDGTLAINPDDVRTFKETDESGTVRVSQFYDSGSNQIYTYVIFTVDTRVKGSCPNEINLYIPGGQVDNVVMSSGDYPNRWDFREGDQCLLYLKTYSNEWDLVAPHGIRTVIS</sequence>
<comment type="caution">
    <text evidence="1">The sequence shown here is derived from an EMBL/GenBank/DDBJ whole genome shotgun (WGS) entry which is preliminary data.</text>
</comment>